<dbReference type="Proteomes" id="UP000053660">
    <property type="component" value="Unassembled WGS sequence"/>
</dbReference>
<keyword evidence="2" id="KW-0645">Protease</keyword>
<dbReference type="GO" id="GO:0006508">
    <property type="term" value="P:proteolysis"/>
    <property type="evidence" value="ECO:0007669"/>
    <property type="project" value="UniProtKB-KW"/>
</dbReference>
<reference evidence="2 3" key="1">
    <citation type="submission" date="2014-03" db="EMBL/GenBank/DDBJ databases">
        <title>Draft genome of the hookworm Oesophagostomum dentatum.</title>
        <authorList>
            <person name="Mitreva M."/>
        </authorList>
    </citation>
    <scope>NUCLEOTIDE SEQUENCE [LARGE SCALE GENOMIC DNA]</scope>
    <source>
        <strain evidence="2 3">OD-Hann</strain>
    </source>
</reference>
<accession>A0A0B1RTH9</accession>
<sequence>MVYSLPFDNCPITDVMAATRIRHGNTGQKLVLSLDPITRHMLVARQEIMLFFGEIPYPFPPCEHHSNKTHYDPCKHDLFPTPKCERTCIPSYRDRTYNDDKYYGRTAYGVDDKVEAIQKEILTHGPVEVAFEVYEDFLTYSSGVYVMLGWGVEQGMPYWLLANSWNEDWGENGKRMNGPGVPGLTDVFTR</sequence>
<dbReference type="InterPro" id="IPR000668">
    <property type="entry name" value="Peptidase_C1A_C"/>
</dbReference>
<name>A0A0B1RTH9_OESDE</name>
<dbReference type="Gene3D" id="3.90.70.10">
    <property type="entry name" value="Cysteine proteinases"/>
    <property type="match status" value="1"/>
</dbReference>
<feature type="non-terminal residue" evidence="2">
    <location>
        <position position="190"/>
    </location>
</feature>
<dbReference type="InterPro" id="IPR038765">
    <property type="entry name" value="Papain-like_cys_pep_sf"/>
</dbReference>
<dbReference type="GO" id="GO:0008234">
    <property type="term" value="F:cysteine-type peptidase activity"/>
    <property type="evidence" value="ECO:0007669"/>
    <property type="project" value="InterPro"/>
</dbReference>
<dbReference type="OrthoDB" id="640249at2759"/>
<gene>
    <name evidence="2" type="ORF">OESDEN_24407</name>
</gene>
<evidence type="ECO:0000259" key="1">
    <source>
        <dbReference type="SMART" id="SM00645"/>
    </source>
</evidence>
<proteinExistence type="predicted"/>
<organism evidence="2 3">
    <name type="scientific">Oesophagostomum dentatum</name>
    <name type="common">Nodular worm</name>
    <dbReference type="NCBI Taxonomy" id="61180"/>
    <lineage>
        <taxon>Eukaryota</taxon>
        <taxon>Metazoa</taxon>
        <taxon>Ecdysozoa</taxon>
        <taxon>Nematoda</taxon>
        <taxon>Chromadorea</taxon>
        <taxon>Rhabditida</taxon>
        <taxon>Rhabditina</taxon>
        <taxon>Rhabditomorpha</taxon>
        <taxon>Strongyloidea</taxon>
        <taxon>Strongylidae</taxon>
        <taxon>Oesophagostomum</taxon>
    </lineage>
</organism>
<dbReference type="SUPFAM" id="SSF54001">
    <property type="entry name" value="Cysteine proteinases"/>
    <property type="match status" value="1"/>
</dbReference>
<keyword evidence="2" id="KW-0378">Hydrolase</keyword>
<protein>
    <submittedName>
        <fullName evidence="2">Papain family cysteine protease</fullName>
    </submittedName>
</protein>
<evidence type="ECO:0000313" key="3">
    <source>
        <dbReference type="Proteomes" id="UP000053660"/>
    </source>
</evidence>
<dbReference type="AlphaFoldDB" id="A0A0B1RTH9"/>
<keyword evidence="3" id="KW-1185">Reference proteome</keyword>
<evidence type="ECO:0000313" key="2">
    <source>
        <dbReference type="EMBL" id="KHJ75974.1"/>
    </source>
</evidence>
<dbReference type="Pfam" id="PF00112">
    <property type="entry name" value="Peptidase_C1"/>
    <property type="match status" value="1"/>
</dbReference>
<dbReference type="EMBL" id="KN612217">
    <property type="protein sequence ID" value="KHJ75974.1"/>
    <property type="molecule type" value="Genomic_DNA"/>
</dbReference>
<dbReference type="SMART" id="SM00645">
    <property type="entry name" value="Pept_C1"/>
    <property type="match status" value="1"/>
</dbReference>
<feature type="domain" description="Peptidase C1A papain C-terminal" evidence="1">
    <location>
        <begin position="5"/>
        <end position="189"/>
    </location>
</feature>